<organism evidence="1">
    <name type="scientific">uncultured Caudovirales phage</name>
    <dbReference type="NCBI Taxonomy" id="2100421"/>
    <lineage>
        <taxon>Viruses</taxon>
        <taxon>Duplodnaviria</taxon>
        <taxon>Heunggongvirae</taxon>
        <taxon>Uroviricota</taxon>
        <taxon>Caudoviricetes</taxon>
        <taxon>Peduoviridae</taxon>
        <taxon>Maltschvirus</taxon>
        <taxon>Maltschvirus maltsch</taxon>
    </lineage>
</organism>
<gene>
    <name evidence="1" type="ORF">UFOVP325_163</name>
    <name evidence="2" type="ORF">UFOVP430_158</name>
</gene>
<reference evidence="1" key="1">
    <citation type="submission" date="2020-04" db="EMBL/GenBank/DDBJ databases">
        <authorList>
            <person name="Chiriac C."/>
            <person name="Salcher M."/>
            <person name="Ghai R."/>
            <person name="Kavagutti S V."/>
        </authorList>
    </citation>
    <scope>NUCLEOTIDE SEQUENCE</scope>
</reference>
<dbReference type="EMBL" id="LR796338">
    <property type="protein sequence ID" value="CAB4137959.1"/>
    <property type="molecule type" value="Genomic_DNA"/>
</dbReference>
<evidence type="ECO:0000313" key="2">
    <source>
        <dbReference type="EMBL" id="CAB4148215.1"/>
    </source>
</evidence>
<accession>A0A6J5M1S1</accession>
<evidence type="ECO:0000313" key="1">
    <source>
        <dbReference type="EMBL" id="CAB4137959.1"/>
    </source>
</evidence>
<sequence>MFKRKLGLNHAELTELALVSWREYIKGKKRIYNMDVCTAYQRRFISAYKRKLRSK</sequence>
<name>A0A6J5M1S1_9CAUD</name>
<proteinExistence type="predicted"/>
<dbReference type="EMBL" id="LR796481">
    <property type="protein sequence ID" value="CAB4148215.1"/>
    <property type="molecule type" value="Genomic_DNA"/>
</dbReference>
<protein>
    <submittedName>
        <fullName evidence="1">Uncharacterized protein</fullName>
    </submittedName>
</protein>